<name>A0A6J7X348_9CAUD</name>
<dbReference type="EMBL" id="LR796712">
    <property type="protein sequence ID" value="CAB4160997.1"/>
    <property type="molecule type" value="Genomic_DNA"/>
</dbReference>
<evidence type="ECO:0000313" key="3">
    <source>
        <dbReference type="EMBL" id="CAB5224922.1"/>
    </source>
</evidence>
<evidence type="ECO:0000256" key="1">
    <source>
        <dbReference type="SAM" id="Phobius"/>
    </source>
</evidence>
<keyword evidence="1" id="KW-0812">Transmembrane</keyword>
<feature type="transmembrane region" description="Helical" evidence="1">
    <location>
        <begin position="6"/>
        <end position="23"/>
    </location>
</feature>
<protein>
    <submittedName>
        <fullName evidence="3">Uncharacterized protein</fullName>
    </submittedName>
</protein>
<keyword evidence="1" id="KW-1133">Transmembrane helix</keyword>
<reference evidence="3" key="1">
    <citation type="submission" date="2020-05" db="EMBL/GenBank/DDBJ databases">
        <authorList>
            <person name="Chiriac C."/>
            <person name="Salcher M."/>
            <person name="Ghai R."/>
            <person name="Kavagutti S V."/>
        </authorList>
    </citation>
    <scope>NUCLEOTIDE SEQUENCE</scope>
</reference>
<evidence type="ECO:0000313" key="2">
    <source>
        <dbReference type="EMBL" id="CAB4160997.1"/>
    </source>
</evidence>
<keyword evidence="1" id="KW-0472">Membrane</keyword>
<accession>A0A6J7X348</accession>
<dbReference type="EMBL" id="LR798336">
    <property type="protein sequence ID" value="CAB5224922.1"/>
    <property type="molecule type" value="Genomic_DNA"/>
</dbReference>
<gene>
    <name evidence="2" type="ORF">UFOVP733_22</name>
    <name evidence="3" type="ORF">UFOVP743_37</name>
</gene>
<organism evidence="3">
    <name type="scientific">uncultured Caudovirales phage</name>
    <dbReference type="NCBI Taxonomy" id="2100421"/>
    <lineage>
        <taxon>Viruses</taxon>
        <taxon>Duplodnaviria</taxon>
        <taxon>Heunggongvirae</taxon>
        <taxon>Uroviricota</taxon>
        <taxon>Caudoviricetes</taxon>
        <taxon>Peduoviridae</taxon>
        <taxon>Maltschvirus</taxon>
        <taxon>Maltschvirus maltsch</taxon>
    </lineage>
</organism>
<sequence>MWKLIFGCTTSVAIIIFGIVYVVKKLAALEREVLLLRDRIDYDLIIIGCIQKQVEKLMRENYSNS</sequence>
<proteinExistence type="predicted"/>